<feature type="domain" description="Right handed beta helix" evidence="2">
    <location>
        <begin position="645"/>
        <end position="799"/>
    </location>
</feature>
<dbReference type="Pfam" id="PF20129">
    <property type="entry name" value="DUF6519"/>
    <property type="match status" value="2"/>
</dbReference>
<reference evidence="3 4" key="1">
    <citation type="submission" date="2020-08" db="EMBL/GenBank/DDBJ databases">
        <title>Genomic Encyclopedia of Type Strains, Phase III (KMG-III): the genomes of soil and plant-associated and newly described type strains.</title>
        <authorList>
            <person name="Whitman W."/>
        </authorList>
    </citation>
    <scope>NUCLEOTIDE SEQUENCE [LARGE SCALE GENOMIC DNA]</scope>
    <source>
        <strain evidence="3 4">SFB5A</strain>
    </source>
</reference>
<proteinExistence type="predicted"/>
<dbReference type="InterPro" id="IPR039448">
    <property type="entry name" value="Beta_helix"/>
</dbReference>
<evidence type="ECO:0000313" key="3">
    <source>
        <dbReference type="EMBL" id="MBB4986725.1"/>
    </source>
</evidence>
<dbReference type="InterPro" id="IPR045392">
    <property type="entry name" value="DUF6519"/>
</dbReference>
<dbReference type="Proteomes" id="UP000582643">
    <property type="component" value="Unassembled WGS sequence"/>
</dbReference>
<dbReference type="RefSeq" id="WP_184932934.1">
    <property type="nucleotide sequence ID" value="NZ_JACHJY010000014.1"/>
</dbReference>
<dbReference type="InterPro" id="IPR012334">
    <property type="entry name" value="Pectin_lyas_fold"/>
</dbReference>
<protein>
    <recommendedName>
        <fullName evidence="2">Right handed beta helix domain-containing protein</fullName>
    </recommendedName>
</protein>
<gene>
    <name evidence="3" type="ORF">GGE06_007696</name>
</gene>
<sequence>MGADLSRVRFDALRDHSGVVMQQGRLLLDSDWNEFVAIVDRRLRAAAADLGTPGVAEGFSGVAVVPRTTPDAFRITSSADGIAIGRGRMYVDGLMAENHGTGDEIAFDPLLAGPARTKDTPYGNQPYWAAPTALPTTGTHVVYLDVWQREVTPLQARDLVEEAVGVDTTARTQTVWRVRVHEPDTPDVGCGTRDEDIPGWAEVIAPSAGRLTTGTIPVAADDNPCVLPPSGDYRGLENQTYRVEVHEGGAAGTATFKWSRDNGSVAMRVVEVLAQDRLRPEHLGRDSVLGLREQDWVEILDDQQELDERPGHMRRIAEVHDDGTITIAPPLPAELVVTPEEALRRNLLIRRWDHTGTIRSAQGAVVDDLDAPGSTGAIKVPTGNVPVVLEHGITVTLDAPGGVFRTGDHWIFTARTTTATVEKLDAAPPLGVHHHYARLAVVTFPSTVHDCRTLWPDAGGCGDCTVCVTPESHAKGVLTVQAAVDSVAEEGGTVCLAPGVYHLVEGPVRMWRARSVRIHGQGTGTLLIGESGAFDIDHSAFITLEDLTVISTGGSPAIRFAVTAAVTARRLTALAIGGGEDGGTGTAFELSGASLRTRILDCDIIGRNGVEAQEYMDDDGEGIRAHLLTAGLEITDNRMMCFSAGVQFRGSTAHVLRNTIRGNTVLFTHSAGLRLRGVLSPRASFDIVDNRVEADGVGIEVGASGYTVRDNTIVGTPEPDPGPSQGIAVRRGVAGVLRGTTRIAGNRIRRVMGPGIVVRVPTGDLDISHNTIERAVEGIVVTERGRSADAVIVGNTLRDIVPRPYGNPPESVHAIRLVGAPHALVASNTVSNVTTPSPDDGNGDGNGGGGPERKTGVAVLACRESRVHGNNVESVGQSEWSENDRYLGIHVAVFCRSTIESNVCRRIPEDVDYDGHPPWSGLLVGDDWDGDGEPPSFRTAHIGPYVSVVGARVSHLIGPNTAFTHTSDDLSLIVSTNTFTGGAQYPAARIEMTGDAVVSANQFRQHGDSDPAALTVRATTATVTGNRARGGIPSIYFHVPPQWVAVLGNITTGGIGPDDPMDPDSIATKWLDLNVKGVL</sequence>
<evidence type="ECO:0000259" key="2">
    <source>
        <dbReference type="Pfam" id="PF13229"/>
    </source>
</evidence>
<dbReference type="Pfam" id="PF13229">
    <property type="entry name" value="Beta_helix"/>
    <property type="match status" value="1"/>
</dbReference>
<dbReference type="AlphaFoldDB" id="A0A7W7U815"/>
<name>A0A7W7U815_9ACTN</name>
<evidence type="ECO:0000313" key="4">
    <source>
        <dbReference type="Proteomes" id="UP000582643"/>
    </source>
</evidence>
<dbReference type="SUPFAM" id="SSF51126">
    <property type="entry name" value="Pectin lyase-like"/>
    <property type="match status" value="1"/>
</dbReference>
<dbReference type="InterPro" id="IPR011050">
    <property type="entry name" value="Pectin_lyase_fold/virulence"/>
</dbReference>
<dbReference type="EMBL" id="JACHJY010000014">
    <property type="protein sequence ID" value="MBB4986725.1"/>
    <property type="molecule type" value="Genomic_DNA"/>
</dbReference>
<evidence type="ECO:0000256" key="1">
    <source>
        <dbReference type="SAM" id="MobiDB-lite"/>
    </source>
</evidence>
<keyword evidence="4" id="KW-1185">Reference proteome</keyword>
<dbReference type="InterPro" id="IPR006626">
    <property type="entry name" value="PbH1"/>
</dbReference>
<feature type="region of interest" description="Disordered" evidence="1">
    <location>
        <begin position="830"/>
        <end position="854"/>
    </location>
</feature>
<dbReference type="SMART" id="SM00710">
    <property type="entry name" value="PbH1"/>
    <property type="match status" value="10"/>
</dbReference>
<dbReference type="Gene3D" id="2.160.20.10">
    <property type="entry name" value="Single-stranded right-handed beta-helix, Pectin lyase-like"/>
    <property type="match status" value="2"/>
</dbReference>
<accession>A0A7W7U815</accession>
<comment type="caution">
    <text evidence="3">The sequence shown here is derived from an EMBL/GenBank/DDBJ whole genome shotgun (WGS) entry which is preliminary data.</text>
</comment>
<organism evidence="3 4">
    <name type="scientific">Streptomyces nymphaeiformis</name>
    <dbReference type="NCBI Taxonomy" id="2663842"/>
    <lineage>
        <taxon>Bacteria</taxon>
        <taxon>Bacillati</taxon>
        <taxon>Actinomycetota</taxon>
        <taxon>Actinomycetes</taxon>
        <taxon>Kitasatosporales</taxon>
        <taxon>Streptomycetaceae</taxon>
        <taxon>Streptomyces</taxon>
    </lineage>
</organism>